<proteinExistence type="predicted"/>
<keyword evidence="8" id="KW-1185">Reference proteome</keyword>
<sequence length="253" mass="26643">MAAGADALEADAMTALLAADRLEVAGRLQPTGLTLSAGALAAVIGPNGGGKTSLLRALAGIDPEASGTVRVAGEELGRVAPARRRQLLAYLPASRDAHWPIAAQDVIALGLDRPDPARVEELMAALEVSRFAERPLDRLSTGERARVLLARALAGRPRVLLLDEPLANLDPWWVLRTLELLGAEAGRGAAVLVALHDLAQAPRFERLLLMHEGRVTADGDPAHVLDSASFAEAFRLDAVELGLRPSADPRSSP</sequence>
<comment type="caution">
    <text evidence="7">The sequence shown here is derived from an EMBL/GenBank/DDBJ whole genome shotgun (WGS) entry which is preliminary data.</text>
</comment>
<evidence type="ECO:0000259" key="6">
    <source>
        <dbReference type="PROSITE" id="PS50893"/>
    </source>
</evidence>
<accession>A0A3R9YMF0</accession>
<keyword evidence="4" id="KW-1278">Translocase</keyword>
<dbReference type="GO" id="GO:0005524">
    <property type="term" value="F:ATP binding"/>
    <property type="evidence" value="ECO:0007669"/>
    <property type="project" value="UniProtKB-KW"/>
</dbReference>
<evidence type="ECO:0000256" key="5">
    <source>
        <dbReference type="ARBA" id="ARBA00037066"/>
    </source>
</evidence>
<evidence type="ECO:0000256" key="4">
    <source>
        <dbReference type="ARBA" id="ARBA00022967"/>
    </source>
</evidence>
<keyword evidence="3 7" id="KW-0067">ATP-binding</keyword>
<dbReference type="PROSITE" id="PS50893">
    <property type="entry name" value="ABC_TRANSPORTER_2"/>
    <property type="match status" value="1"/>
</dbReference>
<dbReference type="Gene3D" id="3.40.50.300">
    <property type="entry name" value="P-loop containing nucleotide triphosphate hydrolases"/>
    <property type="match status" value="1"/>
</dbReference>
<dbReference type="SUPFAM" id="SSF52540">
    <property type="entry name" value="P-loop containing nucleoside triphosphate hydrolases"/>
    <property type="match status" value="1"/>
</dbReference>
<dbReference type="InterPro" id="IPR027417">
    <property type="entry name" value="P-loop_NTPase"/>
</dbReference>
<dbReference type="Pfam" id="PF00005">
    <property type="entry name" value="ABC_tran"/>
    <property type="match status" value="1"/>
</dbReference>
<evidence type="ECO:0000256" key="3">
    <source>
        <dbReference type="ARBA" id="ARBA00022840"/>
    </source>
</evidence>
<gene>
    <name evidence="7" type="ORF">HMF7854_09715</name>
</gene>
<evidence type="ECO:0000256" key="1">
    <source>
        <dbReference type="ARBA" id="ARBA00022448"/>
    </source>
</evidence>
<feature type="domain" description="ABC transporter" evidence="6">
    <location>
        <begin position="8"/>
        <end position="237"/>
    </location>
</feature>
<dbReference type="OrthoDB" id="9810077at2"/>
<dbReference type="AlphaFoldDB" id="A0A3R9YMF0"/>
<evidence type="ECO:0000313" key="7">
    <source>
        <dbReference type="EMBL" id="RST31082.1"/>
    </source>
</evidence>
<dbReference type="RefSeq" id="WP_126718915.1">
    <property type="nucleotide sequence ID" value="NZ_RWJF01000001.1"/>
</dbReference>
<dbReference type="Proteomes" id="UP000274661">
    <property type="component" value="Unassembled WGS sequence"/>
</dbReference>
<dbReference type="InterPro" id="IPR003593">
    <property type="entry name" value="AAA+_ATPase"/>
</dbReference>
<dbReference type="InterPro" id="IPR003439">
    <property type="entry name" value="ABC_transporter-like_ATP-bd"/>
</dbReference>
<keyword evidence="1" id="KW-0813">Transport</keyword>
<dbReference type="PANTHER" id="PTHR42794:SF1">
    <property type="entry name" value="HEMIN IMPORT ATP-BINDING PROTEIN HMUV"/>
    <property type="match status" value="1"/>
</dbReference>
<evidence type="ECO:0000313" key="8">
    <source>
        <dbReference type="Proteomes" id="UP000274661"/>
    </source>
</evidence>
<evidence type="ECO:0000256" key="2">
    <source>
        <dbReference type="ARBA" id="ARBA00022741"/>
    </source>
</evidence>
<dbReference type="SMART" id="SM00382">
    <property type="entry name" value="AAA"/>
    <property type="match status" value="1"/>
</dbReference>
<protein>
    <submittedName>
        <fullName evidence="7">ABC transporter ATP-binding protein</fullName>
    </submittedName>
</protein>
<keyword evidence="2" id="KW-0547">Nucleotide-binding</keyword>
<dbReference type="GO" id="GO:0016887">
    <property type="term" value="F:ATP hydrolysis activity"/>
    <property type="evidence" value="ECO:0007669"/>
    <property type="project" value="InterPro"/>
</dbReference>
<dbReference type="PANTHER" id="PTHR42794">
    <property type="entry name" value="HEMIN IMPORT ATP-BINDING PROTEIN HMUV"/>
    <property type="match status" value="1"/>
</dbReference>
<reference evidence="7 8" key="1">
    <citation type="submission" date="2018-12" db="EMBL/GenBank/DDBJ databases">
        <title>Sphingomonas sp. HMF7854 Genome sequencing and assembly.</title>
        <authorList>
            <person name="Cha I."/>
            <person name="Kang H."/>
            <person name="Kim H."/>
            <person name="Kang J."/>
            <person name="Joh K."/>
        </authorList>
    </citation>
    <scope>NUCLEOTIDE SEQUENCE [LARGE SCALE GENOMIC DNA]</scope>
    <source>
        <strain evidence="7 8">HMF7854</strain>
    </source>
</reference>
<name>A0A3R9YMF0_9SPHN</name>
<dbReference type="EMBL" id="RWJF01000001">
    <property type="protein sequence ID" value="RST31082.1"/>
    <property type="molecule type" value="Genomic_DNA"/>
</dbReference>
<comment type="function">
    <text evidence="5">Part of the ABC transporter complex HmuTUV involved in hemin import. Responsible for energy coupling to the transport system.</text>
</comment>
<organism evidence="7 8">
    <name type="scientific">Sphingomonas ginkgonis</name>
    <dbReference type="NCBI Taxonomy" id="2315330"/>
    <lineage>
        <taxon>Bacteria</taxon>
        <taxon>Pseudomonadati</taxon>
        <taxon>Pseudomonadota</taxon>
        <taxon>Alphaproteobacteria</taxon>
        <taxon>Sphingomonadales</taxon>
        <taxon>Sphingomonadaceae</taxon>
        <taxon>Sphingomonas</taxon>
    </lineage>
</organism>